<evidence type="ECO:0000259" key="6">
    <source>
        <dbReference type="PROSITE" id="PS50850"/>
    </source>
</evidence>
<comment type="caution">
    <text evidence="7">The sequence shown here is derived from an EMBL/GenBank/DDBJ whole genome shotgun (WGS) entry which is preliminary data.</text>
</comment>
<dbReference type="Proteomes" id="UP000838756">
    <property type="component" value="Unassembled WGS sequence"/>
</dbReference>
<dbReference type="OrthoDB" id="4142200at2759"/>
<accession>A0A8S4SAU5</accession>
<keyword evidence="8" id="KW-1185">Reference proteome</keyword>
<gene>
    <name evidence="7" type="primary">jg13869</name>
    <name evidence="7" type="ORF">PAEG_LOCUS22374</name>
</gene>
<feature type="transmembrane region" description="Helical" evidence="5">
    <location>
        <begin position="279"/>
        <end position="302"/>
    </location>
</feature>
<evidence type="ECO:0000256" key="3">
    <source>
        <dbReference type="ARBA" id="ARBA00022989"/>
    </source>
</evidence>
<dbReference type="PANTHER" id="PTHR48021:SF1">
    <property type="entry name" value="GH07001P-RELATED"/>
    <property type="match status" value="1"/>
</dbReference>
<evidence type="ECO:0000313" key="7">
    <source>
        <dbReference type="EMBL" id="CAH2252065.1"/>
    </source>
</evidence>
<dbReference type="AlphaFoldDB" id="A0A8S4SAU5"/>
<evidence type="ECO:0000256" key="2">
    <source>
        <dbReference type="ARBA" id="ARBA00022692"/>
    </source>
</evidence>
<dbReference type="PANTHER" id="PTHR48021">
    <property type="match status" value="1"/>
</dbReference>
<feature type="transmembrane region" description="Helical" evidence="5">
    <location>
        <begin position="372"/>
        <end position="396"/>
    </location>
</feature>
<dbReference type="Pfam" id="PF00083">
    <property type="entry name" value="Sugar_tr"/>
    <property type="match status" value="1"/>
</dbReference>
<sequence>MGKLHQAHTSISCAIGNVLTGLLYVWPSYTLHLYTREDTTLLSAPMTEVESSLVGSLPSLGAMFGTAVAGWVMSTFGRQKSGILIAVPLMISWVVIDLTKSSTVVLIARFLSGASGGAFLVHSPIYISEVAEESIRGTLASAPIVCYCVGALMSYLLGWFLAYRYILWANIAFCILYMGLMLTVKESPVFLIRKKKEEEARLAISYYRGAPVSSTIVLEEFSRLKQQLTPAVELIAVDTGAKEEEAEKEKLNKDMQEREPEQKMSSLKILFTSCSSRRAFFVVGICLSTQVMMGMVPVQVYAKDIFKQAAPGLSSHFCSVMFALVLLVGSTLSAVLTDKFGRKILIVASAVAVTLCLSGLGILLHTSIAPPWVTAVLILFYCCAFMFGAGSVPYVLLAECFTPEVQSIASMILLEWVWLLNFVVVGIFPFMIKFFGIHGSFYIFACFAVFDIFVGLFIIPETKGLTNEQIQETLLRGRKK</sequence>
<dbReference type="InterPro" id="IPR036259">
    <property type="entry name" value="MFS_trans_sf"/>
</dbReference>
<dbReference type="GO" id="GO:0016020">
    <property type="term" value="C:membrane"/>
    <property type="evidence" value="ECO:0007669"/>
    <property type="project" value="UniProtKB-SubCell"/>
</dbReference>
<feature type="transmembrane region" description="Helical" evidence="5">
    <location>
        <begin position="314"/>
        <end position="337"/>
    </location>
</feature>
<keyword evidence="2 5" id="KW-0812">Transmembrane</keyword>
<feature type="transmembrane region" description="Helical" evidence="5">
    <location>
        <begin position="165"/>
        <end position="184"/>
    </location>
</feature>
<feature type="transmembrane region" description="Helical" evidence="5">
    <location>
        <begin position="441"/>
        <end position="459"/>
    </location>
</feature>
<dbReference type="EMBL" id="CAKXAJ010026031">
    <property type="protein sequence ID" value="CAH2252065.1"/>
    <property type="molecule type" value="Genomic_DNA"/>
</dbReference>
<proteinExistence type="predicted"/>
<evidence type="ECO:0000256" key="5">
    <source>
        <dbReference type="SAM" id="Phobius"/>
    </source>
</evidence>
<feature type="transmembrane region" description="Helical" evidence="5">
    <location>
        <begin position="139"/>
        <end position="159"/>
    </location>
</feature>
<feature type="transmembrane region" description="Helical" evidence="5">
    <location>
        <begin position="81"/>
        <end position="98"/>
    </location>
</feature>
<dbReference type="GO" id="GO:0022857">
    <property type="term" value="F:transmembrane transporter activity"/>
    <property type="evidence" value="ECO:0007669"/>
    <property type="project" value="InterPro"/>
</dbReference>
<name>A0A8S4SAU5_9NEOP</name>
<dbReference type="Gene3D" id="1.20.1250.20">
    <property type="entry name" value="MFS general substrate transporter like domains"/>
    <property type="match status" value="1"/>
</dbReference>
<dbReference type="InterPro" id="IPR020846">
    <property type="entry name" value="MFS_dom"/>
</dbReference>
<feature type="domain" description="Major facilitator superfamily (MFS) profile" evidence="6">
    <location>
        <begin position="9"/>
        <end position="463"/>
    </location>
</feature>
<feature type="transmembrane region" description="Helical" evidence="5">
    <location>
        <begin position="344"/>
        <end position="366"/>
    </location>
</feature>
<feature type="transmembrane region" description="Helical" evidence="5">
    <location>
        <begin position="7"/>
        <end position="26"/>
    </location>
</feature>
<organism evidence="7 8">
    <name type="scientific">Pararge aegeria aegeria</name>
    <dbReference type="NCBI Taxonomy" id="348720"/>
    <lineage>
        <taxon>Eukaryota</taxon>
        <taxon>Metazoa</taxon>
        <taxon>Ecdysozoa</taxon>
        <taxon>Arthropoda</taxon>
        <taxon>Hexapoda</taxon>
        <taxon>Insecta</taxon>
        <taxon>Pterygota</taxon>
        <taxon>Neoptera</taxon>
        <taxon>Endopterygota</taxon>
        <taxon>Lepidoptera</taxon>
        <taxon>Glossata</taxon>
        <taxon>Ditrysia</taxon>
        <taxon>Papilionoidea</taxon>
        <taxon>Nymphalidae</taxon>
        <taxon>Satyrinae</taxon>
        <taxon>Satyrini</taxon>
        <taxon>Parargina</taxon>
        <taxon>Pararge</taxon>
    </lineage>
</organism>
<dbReference type="InterPro" id="IPR050549">
    <property type="entry name" value="MFS_Trehalose_Transporter"/>
</dbReference>
<protein>
    <submittedName>
        <fullName evidence="7">Jg13869 protein</fullName>
    </submittedName>
</protein>
<evidence type="ECO:0000313" key="8">
    <source>
        <dbReference type="Proteomes" id="UP000838756"/>
    </source>
</evidence>
<keyword evidence="3 5" id="KW-1133">Transmembrane helix</keyword>
<feature type="transmembrane region" description="Helical" evidence="5">
    <location>
        <begin position="408"/>
        <end position="435"/>
    </location>
</feature>
<dbReference type="PROSITE" id="PS50850">
    <property type="entry name" value="MFS"/>
    <property type="match status" value="1"/>
</dbReference>
<dbReference type="SUPFAM" id="SSF103473">
    <property type="entry name" value="MFS general substrate transporter"/>
    <property type="match status" value="1"/>
</dbReference>
<comment type="subcellular location">
    <subcellularLocation>
        <location evidence="1">Membrane</location>
        <topology evidence="1">Multi-pass membrane protein</topology>
    </subcellularLocation>
</comment>
<dbReference type="InterPro" id="IPR005829">
    <property type="entry name" value="Sugar_transporter_CS"/>
</dbReference>
<reference evidence="7" key="1">
    <citation type="submission" date="2022-03" db="EMBL/GenBank/DDBJ databases">
        <authorList>
            <person name="Lindestad O."/>
        </authorList>
    </citation>
    <scope>NUCLEOTIDE SEQUENCE</scope>
</reference>
<feature type="transmembrane region" description="Helical" evidence="5">
    <location>
        <begin position="104"/>
        <end position="127"/>
    </location>
</feature>
<dbReference type="InterPro" id="IPR005828">
    <property type="entry name" value="MFS_sugar_transport-like"/>
</dbReference>
<feature type="transmembrane region" description="Helical" evidence="5">
    <location>
        <begin position="53"/>
        <end position="74"/>
    </location>
</feature>
<evidence type="ECO:0000256" key="1">
    <source>
        <dbReference type="ARBA" id="ARBA00004141"/>
    </source>
</evidence>
<keyword evidence="4 5" id="KW-0472">Membrane</keyword>
<dbReference type="PROSITE" id="PS00217">
    <property type="entry name" value="SUGAR_TRANSPORT_2"/>
    <property type="match status" value="1"/>
</dbReference>
<evidence type="ECO:0000256" key="4">
    <source>
        <dbReference type="ARBA" id="ARBA00023136"/>
    </source>
</evidence>